<protein>
    <recommendedName>
        <fullName evidence="4">Secreted peptide</fullName>
    </recommendedName>
</protein>
<keyword evidence="1" id="KW-0472">Membrane</keyword>
<evidence type="ECO:0008006" key="4">
    <source>
        <dbReference type="Google" id="ProtNLM"/>
    </source>
</evidence>
<sequence>MLFFLFLSLFLSLSLSPSPSLSPSLSLFISYLYIHIHILYFNLFHRCNLSSFASTLVHIYYVLCVLYLPINRLFYACRLDLFTLLSYAPLSLSLLHTLFLSLSLSLSLSFSLSLSPQPFLYVAMAVFKLHYFAPSCTKNQTPTL</sequence>
<proteinExistence type="predicted"/>
<organism evidence="3">
    <name type="scientific">Anopheles braziliensis</name>
    <dbReference type="NCBI Taxonomy" id="58242"/>
    <lineage>
        <taxon>Eukaryota</taxon>
        <taxon>Metazoa</taxon>
        <taxon>Ecdysozoa</taxon>
        <taxon>Arthropoda</taxon>
        <taxon>Hexapoda</taxon>
        <taxon>Insecta</taxon>
        <taxon>Pterygota</taxon>
        <taxon>Neoptera</taxon>
        <taxon>Endopterygota</taxon>
        <taxon>Diptera</taxon>
        <taxon>Nematocera</taxon>
        <taxon>Culicoidea</taxon>
        <taxon>Culicidae</taxon>
        <taxon>Anophelinae</taxon>
        <taxon>Anopheles</taxon>
    </lineage>
</organism>
<dbReference type="AlphaFoldDB" id="A0A2M3ZL63"/>
<accession>A0A2M3ZL63</accession>
<feature type="chain" id="PRO_5014882473" description="Secreted peptide" evidence="2">
    <location>
        <begin position="17"/>
        <end position="144"/>
    </location>
</feature>
<reference evidence="3" key="1">
    <citation type="submission" date="2018-01" db="EMBL/GenBank/DDBJ databases">
        <title>An insight into the sialome of Amazonian anophelines.</title>
        <authorList>
            <person name="Ribeiro J.M."/>
            <person name="Scarpassa V."/>
            <person name="Calvo E."/>
        </authorList>
    </citation>
    <scope>NUCLEOTIDE SEQUENCE</scope>
    <source>
        <tissue evidence="3">Salivary glands</tissue>
    </source>
</reference>
<dbReference type="EMBL" id="GGFM01008520">
    <property type="protein sequence ID" value="MBW29271.1"/>
    <property type="molecule type" value="Transcribed_RNA"/>
</dbReference>
<keyword evidence="1" id="KW-0812">Transmembrane</keyword>
<keyword evidence="2" id="KW-0732">Signal</keyword>
<name>A0A2M3ZL63_9DIPT</name>
<keyword evidence="1" id="KW-1133">Transmembrane helix</keyword>
<evidence type="ECO:0000256" key="1">
    <source>
        <dbReference type="SAM" id="Phobius"/>
    </source>
</evidence>
<feature type="transmembrane region" description="Helical" evidence="1">
    <location>
        <begin position="27"/>
        <end position="44"/>
    </location>
</feature>
<feature type="transmembrane region" description="Helical" evidence="1">
    <location>
        <begin position="51"/>
        <end position="70"/>
    </location>
</feature>
<evidence type="ECO:0000313" key="3">
    <source>
        <dbReference type="EMBL" id="MBW29271.1"/>
    </source>
</evidence>
<evidence type="ECO:0000256" key="2">
    <source>
        <dbReference type="SAM" id="SignalP"/>
    </source>
</evidence>
<feature type="signal peptide" evidence="2">
    <location>
        <begin position="1"/>
        <end position="16"/>
    </location>
</feature>
<feature type="transmembrane region" description="Helical" evidence="1">
    <location>
        <begin position="90"/>
        <end position="114"/>
    </location>
</feature>